<protein>
    <submittedName>
        <fullName evidence="2">Ecto-NOX disulfide-thiol exchanger 2-like</fullName>
    </submittedName>
</protein>
<dbReference type="GO" id="GO:0007624">
    <property type="term" value="P:ultradian rhythm"/>
    <property type="evidence" value="ECO:0007669"/>
    <property type="project" value="InterPro"/>
</dbReference>
<sequence>MEAFSYHFTENYDLDLMILSALRSFIPETLNQDHRWSEQSANQVSDVTASSVVSCSQDKEALPEKNPLSPVNSERDALLIGIISTFLNVHPFGASMEYICSYLQRLDTKINTSEVEALLSRLPCTFRQELSGVGASLEKRWSFCGFQGIKST</sequence>
<reference evidence="2" key="1">
    <citation type="submission" date="2025-08" db="UniProtKB">
        <authorList>
            <consortium name="RefSeq"/>
        </authorList>
    </citation>
    <scope>IDENTIFICATION</scope>
    <source>
        <tissue evidence="2">Muscle</tissue>
    </source>
</reference>
<gene>
    <name evidence="2" type="primary">LOC104958664</name>
</gene>
<proteinExistence type="predicted"/>
<dbReference type="KEGG" id="ncc:104958664"/>
<evidence type="ECO:0000313" key="2">
    <source>
        <dbReference type="RefSeq" id="XP_010784728.1"/>
    </source>
</evidence>
<dbReference type="GO" id="GO:0016491">
    <property type="term" value="F:oxidoreductase activity"/>
    <property type="evidence" value="ECO:0007669"/>
    <property type="project" value="InterPro"/>
</dbReference>
<evidence type="ECO:0000313" key="1">
    <source>
        <dbReference type="Proteomes" id="UP000504611"/>
    </source>
</evidence>
<dbReference type="PANTHER" id="PTHR16001:SF7">
    <property type="entry name" value="ECTO-NOX DISULFIDE-THIOL EXCHANGER 2"/>
    <property type="match status" value="1"/>
</dbReference>
<organism evidence="1 2">
    <name type="scientific">Notothenia coriiceps</name>
    <name type="common">black rockcod</name>
    <dbReference type="NCBI Taxonomy" id="8208"/>
    <lineage>
        <taxon>Eukaryota</taxon>
        <taxon>Metazoa</taxon>
        <taxon>Chordata</taxon>
        <taxon>Craniata</taxon>
        <taxon>Vertebrata</taxon>
        <taxon>Euteleostomi</taxon>
        <taxon>Actinopterygii</taxon>
        <taxon>Neopterygii</taxon>
        <taxon>Teleostei</taxon>
        <taxon>Neoteleostei</taxon>
        <taxon>Acanthomorphata</taxon>
        <taxon>Eupercaria</taxon>
        <taxon>Perciformes</taxon>
        <taxon>Notothenioidei</taxon>
        <taxon>Nototheniidae</taxon>
        <taxon>Notothenia</taxon>
    </lineage>
</organism>
<dbReference type="AlphaFoldDB" id="A0A6I9PD43"/>
<dbReference type="GO" id="GO:0009897">
    <property type="term" value="C:external side of plasma membrane"/>
    <property type="evidence" value="ECO:0007669"/>
    <property type="project" value="InterPro"/>
</dbReference>
<dbReference type="InterPro" id="IPR038876">
    <property type="entry name" value="ENOX"/>
</dbReference>
<accession>A0A6I9PD43</accession>
<dbReference type="RefSeq" id="XP_010784728.1">
    <property type="nucleotide sequence ID" value="XM_010786426.1"/>
</dbReference>
<dbReference type="Proteomes" id="UP000504611">
    <property type="component" value="Unplaced"/>
</dbReference>
<dbReference type="PANTHER" id="PTHR16001">
    <property type="entry name" value="ECTO-NOX DISULFIDE-THIOL EXCHANGER"/>
    <property type="match status" value="1"/>
</dbReference>
<name>A0A6I9PD43_9TELE</name>
<dbReference type="GeneID" id="104958664"/>
<dbReference type="OrthoDB" id="10039782at2759"/>
<keyword evidence="1" id="KW-1185">Reference proteome</keyword>